<name>A0AAN9F1K9_CROPI</name>
<accession>A0AAN9F1K9</accession>
<sequence>MDNMLKTPPKVPIHKQTAQPECKTPTPIQQTDQNYQSSSNDELRKAVTPDRLRVPKAFKYPERYTSPTDLMMSPITKGLLARSKKGSVPLPPGINQPKIPDMCLQDVGPFQNKLPIKIDEKLNSS</sequence>
<evidence type="ECO:0000313" key="2">
    <source>
        <dbReference type="EMBL" id="KAK7266566.1"/>
    </source>
</evidence>
<dbReference type="AlphaFoldDB" id="A0AAN9F1K9"/>
<comment type="caution">
    <text evidence="2">The sequence shown here is derived from an EMBL/GenBank/DDBJ whole genome shotgun (WGS) entry which is preliminary data.</text>
</comment>
<dbReference type="EMBL" id="JAYWIO010000004">
    <property type="protein sequence ID" value="KAK7266566.1"/>
    <property type="molecule type" value="Genomic_DNA"/>
</dbReference>
<feature type="compositionally biased region" description="Polar residues" evidence="1">
    <location>
        <begin position="26"/>
        <end position="40"/>
    </location>
</feature>
<protein>
    <submittedName>
        <fullName evidence="2">Uncharacterized protein</fullName>
    </submittedName>
</protein>
<feature type="region of interest" description="Disordered" evidence="1">
    <location>
        <begin position="1"/>
        <end position="45"/>
    </location>
</feature>
<keyword evidence="3" id="KW-1185">Reference proteome</keyword>
<organism evidence="2 3">
    <name type="scientific">Crotalaria pallida</name>
    <name type="common">Smooth rattlebox</name>
    <name type="synonym">Crotalaria striata</name>
    <dbReference type="NCBI Taxonomy" id="3830"/>
    <lineage>
        <taxon>Eukaryota</taxon>
        <taxon>Viridiplantae</taxon>
        <taxon>Streptophyta</taxon>
        <taxon>Embryophyta</taxon>
        <taxon>Tracheophyta</taxon>
        <taxon>Spermatophyta</taxon>
        <taxon>Magnoliopsida</taxon>
        <taxon>eudicotyledons</taxon>
        <taxon>Gunneridae</taxon>
        <taxon>Pentapetalae</taxon>
        <taxon>rosids</taxon>
        <taxon>fabids</taxon>
        <taxon>Fabales</taxon>
        <taxon>Fabaceae</taxon>
        <taxon>Papilionoideae</taxon>
        <taxon>50 kb inversion clade</taxon>
        <taxon>genistoids sensu lato</taxon>
        <taxon>core genistoids</taxon>
        <taxon>Crotalarieae</taxon>
        <taxon>Crotalaria</taxon>
    </lineage>
</organism>
<dbReference type="PANTHER" id="PTHR36747">
    <property type="entry name" value="HYDROXYPROLINE-RICH GLYCOPROTEIN FAMILY PROTEIN"/>
    <property type="match status" value="1"/>
</dbReference>
<dbReference type="Proteomes" id="UP001372338">
    <property type="component" value="Unassembled WGS sequence"/>
</dbReference>
<dbReference type="PANTHER" id="PTHR36747:SF1">
    <property type="entry name" value="HYDROXYPROLINE-RICH GLYCOPROTEIN FAMILY PROTEIN"/>
    <property type="match status" value="1"/>
</dbReference>
<proteinExistence type="predicted"/>
<evidence type="ECO:0000256" key="1">
    <source>
        <dbReference type="SAM" id="MobiDB-lite"/>
    </source>
</evidence>
<reference evidence="2 3" key="1">
    <citation type="submission" date="2024-01" db="EMBL/GenBank/DDBJ databases">
        <title>The genomes of 5 underutilized Papilionoideae crops provide insights into root nodulation and disease resistanc.</title>
        <authorList>
            <person name="Yuan L."/>
        </authorList>
    </citation>
    <scope>NUCLEOTIDE SEQUENCE [LARGE SCALE GENOMIC DNA]</scope>
    <source>
        <strain evidence="2">ZHUSHIDOU_FW_LH</strain>
        <tissue evidence="2">Leaf</tissue>
    </source>
</reference>
<evidence type="ECO:0000313" key="3">
    <source>
        <dbReference type="Proteomes" id="UP001372338"/>
    </source>
</evidence>
<gene>
    <name evidence="2" type="ORF">RIF29_19214</name>
</gene>